<accession>A0A1J5T3K0</accession>
<reference evidence="11" key="1">
    <citation type="submission" date="2016-10" db="EMBL/GenBank/DDBJ databases">
        <title>Sequence of Gallionella enrichment culture.</title>
        <authorList>
            <person name="Poehlein A."/>
            <person name="Muehling M."/>
            <person name="Daniel R."/>
        </authorList>
    </citation>
    <scope>NUCLEOTIDE SEQUENCE</scope>
</reference>
<dbReference type="EMBL" id="MLJW01000041">
    <property type="protein sequence ID" value="OIR06742.1"/>
    <property type="molecule type" value="Genomic_DNA"/>
</dbReference>
<evidence type="ECO:0000256" key="4">
    <source>
        <dbReference type="ARBA" id="ARBA00022679"/>
    </source>
</evidence>
<gene>
    <name evidence="11" type="ORF">GALL_109900</name>
</gene>
<protein>
    <submittedName>
        <fullName evidence="11">Uncharacterized protein</fullName>
    </submittedName>
</protein>
<evidence type="ECO:0000256" key="8">
    <source>
        <dbReference type="SAM" id="Phobius"/>
    </source>
</evidence>
<dbReference type="PANTHER" id="PTHR48090:SF1">
    <property type="entry name" value="PROPHAGE BACTOPRENOL GLUCOSYL TRANSFERASE HOMOLOG"/>
    <property type="match status" value="1"/>
</dbReference>
<evidence type="ECO:0000256" key="1">
    <source>
        <dbReference type="ARBA" id="ARBA00004651"/>
    </source>
</evidence>
<evidence type="ECO:0000313" key="11">
    <source>
        <dbReference type="EMBL" id="OIR06742.1"/>
    </source>
</evidence>
<feature type="domain" description="NAD-dependent epimerase/dehydratase" evidence="10">
    <location>
        <begin position="70"/>
        <end position="165"/>
    </location>
</feature>
<evidence type="ECO:0000259" key="9">
    <source>
        <dbReference type="Pfam" id="PF00535"/>
    </source>
</evidence>
<keyword evidence="3" id="KW-0328">Glycosyltransferase</keyword>
<keyword evidence="2" id="KW-1003">Cell membrane</keyword>
<keyword evidence="5 8" id="KW-0812">Transmembrane</keyword>
<feature type="transmembrane region" description="Helical" evidence="8">
    <location>
        <begin position="500"/>
        <end position="525"/>
    </location>
</feature>
<dbReference type="FunFam" id="3.90.550.10:FF:000079">
    <property type="entry name" value="Probable glycosyl transferase"/>
    <property type="match status" value="1"/>
</dbReference>
<evidence type="ECO:0000256" key="5">
    <source>
        <dbReference type="ARBA" id="ARBA00022692"/>
    </source>
</evidence>
<sequence length="554" mass="63127">MSMVIGRGIIANRFINYSLQSRYLIFAGSVHDSTLRDSVIFLQEEEALRASLLQHPQAVFVYFSSCSLLDPEESQSPYVQHKIRMEQLVRNSTGRYLIFRLPQVLGLSDEKTSLVNYLVDAIVAGRPFDLWRNAQKNLIDIDDVYQIAHDILGRGGCSNEIINIASPRKTPVLELVKIIESYFNRNAEYQLVDKGTSYDIDIGPINDIVKRLNIEFGHDYLKRALDKYFRHLIKPPLLLSVIVPTYNEEAGIDEFYRRTKSVLAQLKPRFDHEIIFVNDFSTDNTYAKLTNLASLDPSVKLINFSRNFGNQIAITAGIDYARGDIAVIIDDDLQDPPEIMLDLLAKWSAGFKVVYGVRPKRQGVNFLFRLLAKIYYRLISSLSETKIPNDTGDFRLIDRVVIDQLKLMKEENRYYRGMVAWVGFPQTGCVYERDKRYAGKSTFSLRKYINFALNGLTSFTDKPLYFSSLLGFIITIAGFLLALSQIVVKIIDPSVSIRGWTSLMALVIFFGGIQLLSIGVIGVYISKIYREVKGRPLYILESTTNVNEQVYGKK</sequence>
<dbReference type="SUPFAM" id="SSF51735">
    <property type="entry name" value="NAD(P)-binding Rossmann-fold domains"/>
    <property type="match status" value="1"/>
</dbReference>
<evidence type="ECO:0000256" key="3">
    <source>
        <dbReference type="ARBA" id="ARBA00022676"/>
    </source>
</evidence>
<evidence type="ECO:0000256" key="7">
    <source>
        <dbReference type="ARBA" id="ARBA00023136"/>
    </source>
</evidence>
<dbReference type="Gene3D" id="3.40.50.720">
    <property type="entry name" value="NAD(P)-binding Rossmann-like Domain"/>
    <property type="match status" value="1"/>
</dbReference>
<dbReference type="GO" id="GO:0016757">
    <property type="term" value="F:glycosyltransferase activity"/>
    <property type="evidence" value="ECO:0007669"/>
    <property type="project" value="UniProtKB-KW"/>
</dbReference>
<comment type="subcellular location">
    <subcellularLocation>
        <location evidence="1">Cell membrane</location>
        <topology evidence="1">Multi-pass membrane protein</topology>
    </subcellularLocation>
</comment>
<name>A0A1J5T3K0_9ZZZZ</name>
<evidence type="ECO:0000256" key="6">
    <source>
        <dbReference type="ARBA" id="ARBA00022989"/>
    </source>
</evidence>
<proteinExistence type="predicted"/>
<dbReference type="PANTHER" id="PTHR48090">
    <property type="entry name" value="UNDECAPRENYL-PHOSPHATE 4-DEOXY-4-FORMAMIDO-L-ARABINOSE TRANSFERASE-RELATED"/>
    <property type="match status" value="1"/>
</dbReference>
<dbReference type="InterPro" id="IPR001509">
    <property type="entry name" value="Epimerase_deHydtase"/>
</dbReference>
<dbReference type="CDD" id="cd04187">
    <property type="entry name" value="DPM1_like_bac"/>
    <property type="match status" value="1"/>
</dbReference>
<feature type="domain" description="Glycosyltransferase 2-like" evidence="9">
    <location>
        <begin position="240"/>
        <end position="404"/>
    </location>
</feature>
<keyword evidence="4" id="KW-0808">Transferase</keyword>
<keyword evidence="6 8" id="KW-1133">Transmembrane helix</keyword>
<keyword evidence="7 8" id="KW-0472">Membrane</keyword>
<dbReference type="Pfam" id="PF01370">
    <property type="entry name" value="Epimerase"/>
    <property type="match status" value="1"/>
</dbReference>
<dbReference type="Pfam" id="PF00535">
    <property type="entry name" value="Glycos_transf_2"/>
    <property type="match status" value="1"/>
</dbReference>
<comment type="caution">
    <text evidence="11">The sequence shown here is derived from an EMBL/GenBank/DDBJ whole genome shotgun (WGS) entry which is preliminary data.</text>
</comment>
<evidence type="ECO:0000256" key="2">
    <source>
        <dbReference type="ARBA" id="ARBA00022475"/>
    </source>
</evidence>
<dbReference type="AlphaFoldDB" id="A0A1J5T3K0"/>
<evidence type="ECO:0000259" key="10">
    <source>
        <dbReference type="Pfam" id="PF01370"/>
    </source>
</evidence>
<dbReference type="InterPro" id="IPR001173">
    <property type="entry name" value="Glyco_trans_2-like"/>
</dbReference>
<organism evidence="11">
    <name type="scientific">mine drainage metagenome</name>
    <dbReference type="NCBI Taxonomy" id="410659"/>
    <lineage>
        <taxon>unclassified sequences</taxon>
        <taxon>metagenomes</taxon>
        <taxon>ecological metagenomes</taxon>
    </lineage>
</organism>
<feature type="transmembrane region" description="Helical" evidence="8">
    <location>
        <begin position="464"/>
        <end position="488"/>
    </location>
</feature>
<dbReference type="InterPro" id="IPR050256">
    <property type="entry name" value="Glycosyltransferase_2"/>
</dbReference>
<dbReference type="SUPFAM" id="SSF53448">
    <property type="entry name" value="Nucleotide-diphospho-sugar transferases"/>
    <property type="match status" value="1"/>
</dbReference>
<dbReference type="Gene3D" id="3.90.550.10">
    <property type="entry name" value="Spore Coat Polysaccharide Biosynthesis Protein SpsA, Chain A"/>
    <property type="match status" value="1"/>
</dbReference>
<dbReference type="InterPro" id="IPR036291">
    <property type="entry name" value="NAD(P)-bd_dom_sf"/>
</dbReference>
<dbReference type="GO" id="GO:0005886">
    <property type="term" value="C:plasma membrane"/>
    <property type="evidence" value="ECO:0007669"/>
    <property type="project" value="UniProtKB-SubCell"/>
</dbReference>
<dbReference type="InterPro" id="IPR029044">
    <property type="entry name" value="Nucleotide-diphossugar_trans"/>
</dbReference>